<keyword evidence="6" id="KW-1185">Reference proteome</keyword>
<proteinExistence type="inferred from homology"/>
<evidence type="ECO:0000256" key="2">
    <source>
        <dbReference type="ARBA" id="ARBA00023157"/>
    </source>
</evidence>
<evidence type="ECO:0000313" key="6">
    <source>
        <dbReference type="Proteomes" id="UP000569329"/>
    </source>
</evidence>
<feature type="domain" description="Peptidase S1" evidence="4">
    <location>
        <begin position="40"/>
        <end position="245"/>
    </location>
</feature>
<dbReference type="InterPro" id="IPR001254">
    <property type="entry name" value="Trypsin_dom"/>
</dbReference>
<dbReference type="InterPro" id="IPR043504">
    <property type="entry name" value="Peptidase_S1_PA_chymotrypsin"/>
</dbReference>
<dbReference type="Pfam" id="PF00089">
    <property type="entry name" value="Trypsin"/>
    <property type="match status" value="1"/>
</dbReference>
<dbReference type="SUPFAM" id="SSF50494">
    <property type="entry name" value="Trypsin-like serine proteases"/>
    <property type="match status" value="1"/>
</dbReference>
<keyword evidence="2" id="KW-1015">Disulfide bond</keyword>
<name>A0A839E4J0_9PSEU</name>
<feature type="chain" id="PRO_5038394037" evidence="3">
    <location>
        <begin position="27"/>
        <end position="246"/>
    </location>
</feature>
<dbReference type="GO" id="GO:0006508">
    <property type="term" value="P:proteolysis"/>
    <property type="evidence" value="ECO:0007669"/>
    <property type="project" value="UniProtKB-KW"/>
</dbReference>
<dbReference type="PROSITE" id="PS50240">
    <property type="entry name" value="TRYPSIN_DOM"/>
    <property type="match status" value="1"/>
</dbReference>
<protein>
    <submittedName>
        <fullName evidence="5">Secreted trypsin-like serine protease</fullName>
    </submittedName>
</protein>
<comment type="similarity">
    <text evidence="1">Belongs to the peptidase S1 family.</text>
</comment>
<organism evidence="5 6">
    <name type="scientific">Halosaccharopolyspora lacisalsi</name>
    <dbReference type="NCBI Taxonomy" id="1000566"/>
    <lineage>
        <taxon>Bacteria</taxon>
        <taxon>Bacillati</taxon>
        <taxon>Actinomycetota</taxon>
        <taxon>Actinomycetes</taxon>
        <taxon>Pseudonocardiales</taxon>
        <taxon>Pseudonocardiaceae</taxon>
        <taxon>Halosaccharopolyspora</taxon>
    </lineage>
</organism>
<dbReference type="InterPro" id="IPR009003">
    <property type="entry name" value="Peptidase_S1_PA"/>
</dbReference>
<accession>A0A839E4J0</accession>
<dbReference type="AlphaFoldDB" id="A0A839E4J0"/>
<dbReference type="EMBL" id="JACGWZ010000006">
    <property type="protein sequence ID" value="MBA8826647.1"/>
    <property type="molecule type" value="Genomic_DNA"/>
</dbReference>
<keyword evidence="5" id="KW-0645">Protease</keyword>
<dbReference type="InterPro" id="IPR050430">
    <property type="entry name" value="Peptidase_S1"/>
</dbReference>
<keyword evidence="3" id="KW-0732">Signal</keyword>
<dbReference type="GO" id="GO:0004252">
    <property type="term" value="F:serine-type endopeptidase activity"/>
    <property type="evidence" value="ECO:0007669"/>
    <property type="project" value="InterPro"/>
</dbReference>
<dbReference type="SMART" id="SM00020">
    <property type="entry name" value="Tryp_SPc"/>
    <property type="match status" value="1"/>
</dbReference>
<comment type="caution">
    <text evidence="5">The sequence shown here is derived from an EMBL/GenBank/DDBJ whole genome shotgun (WGS) entry which is preliminary data.</text>
</comment>
<evidence type="ECO:0000259" key="4">
    <source>
        <dbReference type="PROSITE" id="PS50240"/>
    </source>
</evidence>
<dbReference type="Proteomes" id="UP000569329">
    <property type="component" value="Unassembled WGS sequence"/>
</dbReference>
<evidence type="ECO:0000256" key="3">
    <source>
        <dbReference type="SAM" id="SignalP"/>
    </source>
</evidence>
<evidence type="ECO:0000256" key="1">
    <source>
        <dbReference type="ARBA" id="ARBA00007664"/>
    </source>
</evidence>
<evidence type="ECO:0000313" key="5">
    <source>
        <dbReference type="EMBL" id="MBA8826647.1"/>
    </source>
</evidence>
<dbReference type="RefSeq" id="WP_182545863.1">
    <property type="nucleotide sequence ID" value="NZ_JACGWZ010000006.1"/>
</dbReference>
<sequence length="246" mass="25527">MSLTRTLTRVVGATVATLALVAPAQAASAAPPAPESEPMIIDGRNADEAPWAARMFADGRQACSATVVASEWILTAQHCVEGADRVSFHVGSLDQTRGREVVAKQGGVHVHPSADLALVNIRSSAQVTPAPLGSPGAAAVGETVQTYGWGATCTDRPEIECQSRLLKVADVTVTDNRCSDYRGGTAICARRGDGIPAGGDSGGPMFAQGSNGYVQVGVASTSNRSTRTAYTNVTQYRDWIRSLAGV</sequence>
<dbReference type="PRINTS" id="PR00722">
    <property type="entry name" value="CHYMOTRYPSIN"/>
</dbReference>
<dbReference type="PANTHER" id="PTHR24276:SF98">
    <property type="entry name" value="FI18310P1-RELATED"/>
    <property type="match status" value="1"/>
</dbReference>
<gene>
    <name evidence="5" type="ORF">FHX42_004026</name>
</gene>
<dbReference type="Gene3D" id="2.40.10.10">
    <property type="entry name" value="Trypsin-like serine proteases"/>
    <property type="match status" value="1"/>
</dbReference>
<keyword evidence="5" id="KW-0378">Hydrolase</keyword>
<reference evidence="5 6" key="1">
    <citation type="submission" date="2020-07" db="EMBL/GenBank/DDBJ databases">
        <title>Sequencing the genomes of 1000 actinobacteria strains.</title>
        <authorList>
            <person name="Klenk H.-P."/>
        </authorList>
    </citation>
    <scope>NUCLEOTIDE SEQUENCE [LARGE SCALE GENOMIC DNA]</scope>
    <source>
        <strain evidence="5 6">DSM 45975</strain>
    </source>
</reference>
<dbReference type="PANTHER" id="PTHR24276">
    <property type="entry name" value="POLYSERASE-RELATED"/>
    <property type="match status" value="1"/>
</dbReference>
<dbReference type="InterPro" id="IPR001314">
    <property type="entry name" value="Peptidase_S1A"/>
</dbReference>
<feature type="signal peptide" evidence="3">
    <location>
        <begin position="1"/>
        <end position="26"/>
    </location>
</feature>